<gene>
    <name evidence="1" type="ORF">METZ01_LOCUS108402</name>
</gene>
<evidence type="ECO:0000313" key="1">
    <source>
        <dbReference type="EMBL" id="SVA55548.1"/>
    </source>
</evidence>
<name>A0A381WTG6_9ZZZZ</name>
<evidence type="ECO:0008006" key="2">
    <source>
        <dbReference type="Google" id="ProtNLM"/>
    </source>
</evidence>
<organism evidence="1">
    <name type="scientific">marine metagenome</name>
    <dbReference type="NCBI Taxonomy" id="408172"/>
    <lineage>
        <taxon>unclassified sequences</taxon>
        <taxon>metagenomes</taxon>
        <taxon>ecological metagenomes</taxon>
    </lineage>
</organism>
<dbReference type="EMBL" id="UINC01012765">
    <property type="protein sequence ID" value="SVA55548.1"/>
    <property type="molecule type" value="Genomic_DNA"/>
</dbReference>
<reference evidence="1" key="1">
    <citation type="submission" date="2018-05" db="EMBL/GenBank/DDBJ databases">
        <authorList>
            <person name="Lanie J.A."/>
            <person name="Ng W.-L."/>
            <person name="Kazmierczak K.M."/>
            <person name="Andrzejewski T.M."/>
            <person name="Davidsen T.M."/>
            <person name="Wayne K.J."/>
            <person name="Tettelin H."/>
            <person name="Glass J.I."/>
            <person name="Rusch D."/>
            <person name="Podicherti R."/>
            <person name="Tsui H.-C.T."/>
            <person name="Winkler M.E."/>
        </authorList>
    </citation>
    <scope>NUCLEOTIDE SEQUENCE</scope>
</reference>
<protein>
    <recommendedName>
        <fullName evidence="2">Phytanoyl-CoA dioxygenase</fullName>
    </recommendedName>
</protein>
<dbReference type="AlphaFoldDB" id="A0A381WTG6"/>
<dbReference type="PANTHER" id="PTHR20883:SF49">
    <property type="entry name" value="PHYTANOYL-COA DIOXYGENASE"/>
    <property type="match status" value="1"/>
</dbReference>
<sequence>MILKKIIINEYKNNGVVILKNIIEPFWLQTLSKGINKNFKNPSKYKCVYEKKNNKELFYDDYCNWQKIDEYKNFIKNSNIAKIAMELMLSKKVNLFHEHVLIKEIGSKKKTPWHQDQSYYCVNGKDNCSIWIPLDKIKKNTSPEFIVGSHRWNKQFLPTKFFGNPYEHKDSEYEHLPNIENNRKKYSIVSWSLKPGDAIAFNFATVHGAPENKSQNRRRAFSIRFTGDDATYIKRKGEMSPPFPEVNLKNGSKLDCDTFPVLLRSS</sequence>
<dbReference type="Pfam" id="PF05721">
    <property type="entry name" value="PhyH"/>
    <property type="match status" value="1"/>
</dbReference>
<dbReference type="InterPro" id="IPR008775">
    <property type="entry name" value="Phytyl_CoA_dOase-like"/>
</dbReference>
<accession>A0A381WTG6</accession>
<dbReference type="SUPFAM" id="SSF51197">
    <property type="entry name" value="Clavaminate synthase-like"/>
    <property type="match status" value="1"/>
</dbReference>
<dbReference type="PANTHER" id="PTHR20883">
    <property type="entry name" value="PHYTANOYL-COA DIOXYGENASE DOMAIN CONTAINING 1"/>
    <property type="match status" value="1"/>
</dbReference>
<dbReference type="Gene3D" id="2.60.120.620">
    <property type="entry name" value="q2cbj1_9rhob like domain"/>
    <property type="match status" value="1"/>
</dbReference>
<proteinExistence type="predicted"/>